<dbReference type="InterPro" id="IPR001789">
    <property type="entry name" value="Sig_transdc_resp-reg_receiver"/>
</dbReference>
<feature type="modified residue" description="4-aspartylphosphate" evidence="3">
    <location>
        <position position="54"/>
    </location>
</feature>
<keyword evidence="1 3" id="KW-0597">Phosphoprotein</keyword>
<protein>
    <submittedName>
        <fullName evidence="5">Response regulator</fullName>
    </submittedName>
</protein>
<dbReference type="PANTHER" id="PTHR44591:SF14">
    <property type="entry name" value="PROTEIN PILG"/>
    <property type="match status" value="1"/>
</dbReference>
<evidence type="ECO:0000259" key="4">
    <source>
        <dbReference type="PROSITE" id="PS50110"/>
    </source>
</evidence>
<dbReference type="SMART" id="SM00448">
    <property type="entry name" value="REC"/>
    <property type="match status" value="1"/>
</dbReference>
<dbReference type="Proteomes" id="UP001597112">
    <property type="component" value="Unassembled WGS sequence"/>
</dbReference>
<gene>
    <name evidence="5" type="ORF">ACFQ21_03225</name>
</gene>
<evidence type="ECO:0000313" key="5">
    <source>
        <dbReference type="EMBL" id="MFD0998297.1"/>
    </source>
</evidence>
<reference evidence="6" key="1">
    <citation type="journal article" date="2019" name="Int. J. Syst. Evol. Microbiol.">
        <title>The Global Catalogue of Microorganisms (GCM) 10K type strain sequencing project: providing services to taxonomists for standard genome sequencing and annotation.</title>
        <authorList>
            <consortium name="The Broad Institute Genomics Platform"/>
            <consortium name="The Broad Institute Genome Sequencing Center for Infectious Disease"/>
            <person name="Wu L."/>
            <person name="Ma J."/>
        </authorList>
    </citation>
    <scope>NUCLEOTIDE SEQUENCE [LARGE SCALE GENOMIC DNA]</scope>
    <source>
        <strain evidence="6">CCUG 58938</strain>
    </source>
</reference>
<evidence type="ECO:0000256" key="1">
    <source>
        <dbReference type="ARBA" id="ARBA00022553"/>
    </source>
</evidence>
<feature type="domain" description="Response regulatory" evidence="4">
    <location>
        <begin position="5"/>
        <end position="121"/>
    </location>
</feature>
<accession>A0ABW3JWE2</accession>
<dbReference type="PROSITE" id="PS50110">
    <property type="entry name" value="RESPONSE_REGULATORY"/>
    <property type="match status" value="1"/>
</dbReference>
<proteinExistence type="predicted"/>
<sequence length="124" mass="13610">MEGKRILVVDDTADLLKSIVQVLAMEGYETMAAVNGQDAVDKVREAVPDLVITDLLMPVMDGYMLIETLKANTLWQNIPVIVFSAKPEQESKDKVLAMGAVKFIRKPGTIETILDTIHEVLAGI</sequence>
<dbReference type="Gene3D" id="3.40.50.2300">
    <property type="match status" value="1"/>
</dbReference>
<organism evidence="5 6">
    <name type="scientific">Ohtaekwangia kribbensis</name>
    <dbReference type="NCBI Taxonomy" id="688913"/>
    <lineage>
        <taxon>Bacteria</taxon>
        <taxon>Pseudomonadati</taxon>
        <taxon>Bacteroidota</taxon>
        <taxon>Cytophagia</taxon>
        <taxon>Cytophagales</taxon>
        <taxon>Fulvivirgaceae</taxon>
        <taxon>Ohtaekwangia</taxon>
    </lineage>
</organism>
<dbReference type="InterPro" id="IPR011006">
    <property type="entry name" value="CheY-like_superfamily"/>
</dbReference>
<evidence type="ECO:0000313" key="6">
    <source>
        <dbReference type="Proteomes" id="UP001597112"/>
    </source>
</evidence>
<evidence type="ECO:0000256" key="2">
    <source>
        <dbReference type="ARBA" id="ARBA00023012"/>
    </source>
</evidence>
<evidence type="ECO:0000256" key="3">
    <source>
        <dbReference type="PROSITE-ProRule" id="PRU00169"/>
    </source>
</evidence>
<dbReference type="SUPFAM" id="SSF52172">
    <property type="entry name" value="CheY-like"/>
    <property type="match status" value="1"/>
</dbReference>
<dbReference type="Pfam" id="PF00072">
    <property type="entry name" value="Response_reg"/>
    <property type="match status" value="1"/>
</dbReference>
<dbReference type="PANTHER" id="PTHR44591">
    <property type="entry name" value="STRESS RESPONSE REGULATOR PROTEIN 1"/>
    <property type="match status" value="1"/>
</dbReference>
<comment type="caution">
    <text evidence="5">The sequence shown here is derived from an EMBL/GenBank/DDBJ whole genome shotgun (WGS) entry which is preliminary data.</text>
</comment>
<dbReference type="InterPro" id="IPR050595">
    <property type="entry name" value="Bact_response_regulator"/>
</dbReference>
<keyword evidence="2" id="KW-0902">Two-component regulatory system</keyword>
<keyword evidence="6" id="KW-1185">Reference proteome</keyword>
<dbReference type="EMBL" id="JBHTKA010000001">
    <property type="protein sequence ID" value="MFD0998297.1"/>
    <property type="molecule type" value="Genomic_DNA"/>
</dbReference>
<name>A0ABW3JWE2_9BACT</name>
<dbReference type="RefSeq" id="WP_377574760.1">
    <property type="nucleotide sequence ID" value="NZ_JBHTKA010000001.1"/>
</dbReference>